<dbReference type="Gene3D" id="3.40.50.1820">
    <property type="entry name" value="alpha/beta hydrolase"/>
    <property type="match status" value="1"/>
</dbReference>
<keyword evidence="16" id="KW-1185">Reference proteome</keyword>
<evidence type="ECO:0000256" key="10">
    <source>
        <dbReference type="ARBA" id="ARBA00029605"/>
    </source>
</evidence>
<dbReference type="GO" id="GO:0005737">
    <property type="term" value="C:cytoplasm"/>
    <property type="evidence" value="ECO:0007669"/>
    <property type="project" value="UniProtKB-SubCell"/>
</dbReference>
<proteinExistence type="inferred from homology"/>
<name>A0A1I4R4S2_ECTMO</name>
<evidence type="ECO:0000256" key="7">
    <source>
        <dbReference type="ARBA" id="ARBA00022490"/>
    </source>
</evidence>
<comment type="similarity">
    <text evidence="3 11 13">Belongs to the peptidase S33 family.</text>
</comment>
<evidence type="ECO:0000259" key="14">
    <source>
        <dbReference type="Pfam" id="PF00561"/>
    </source>
</evidence>
<dbReference type="InterPro" id="IPR005944">
    <property type="entry name" value="Pro_iminopeptidase"/>
</dbReference>
<keyword evidence="6 11" id="KW-0031">Aminopeptidase</keyword>
<dbReference type="InterPro" id="IPR002410">
    <property type="entry name" value="Peptidase_S33"/>
</dbReference>
<dbReference type="NCBIfam" id="TIGR01249">
    <property type="entry name" value="pro_imino_pep_1"/>
    <property type="match status" value="1"/>
</dbReference>
<evidence type="ECO:0000256" key="12">
    <source>
        <dbReference type="PIRSR" id="PIRSR006431-1"/>
    </source>
</evidence>
<dbReference type="EMBL" id="FOUO01000006">
    <property type="protein sequence ID" value="SFM46923.1"/>
    <property type="molecule type" value="Genomic_DNA"/>
</dbReference>
<comment type="catalytic activity">
    <reaction evidence="1 11 13">
        <text>Release of N-terminal proline from a peptide.</text>
        <dbReference type="EC" id="3.4.11.5"/>
    </reaction>
</comment>
<accession>A0A1I4R4S2</accession>
<evidence type="ECO:0000256" key="11">
    <source>
        <dbReference type="PIRNR" id="PIRNR006431"/>
    </source>
</evidence>
<feature type="active site" description="Proton donor" evidence="12">
    <location>
        <position position="295"/>
    </location>
</feature>
<dbReference type="RefSeq" id="WP_090484717.1">
    <property type="nucleotide sequence ID" value="NZ_FOUO01000006.1"/>
</dbReference>
<organism evidence="15 16">
    <name type="scientific">Ectothiorhodospira mobilis</name>
    <dbReference type="NCBI Taxonomy" id="195064"/>
    <lineage>
        <taxon>Bacteria</taxon>
        <taxon>Pseudomonadati</taxon>
        <taxon>Pseudomonadota</taxon>
        <taxon>Gammaproteobacteria</taxon>
        <taxon>Chromatiales</taxon>
        <taxon>Ectothiorhodospiraceae</taxon>
        <taxon>Ectothiorhodospira</taxon>
    </lineage>
</organism>
<feature type="domain" description="AB hydrolase-1" evidence="14">
    <location>
        <begin position="38"/>
        <end position="297"/>
    </location>
</feature>
<comment type="subcellular location">
    <subcellularLocation>
        <location evidence="2 11">Cytoplasm</location>
    </subcellularLocation>
</comment>
<evidence type="ECO:0000256" key="5">
    <source>
        <dbReference type="ARBA" id="ARBA00021843"/>
    </source>
</evidence>
<evidence type="ECO:0000256" key="4">
    <source>
        <dbReference type="ARBA" id="ARBA00012568"/>
    </source>
</evidence>
<evidence type="ECO:0000256" key="1">
    <source>
        <dbReference type="ARBA" id="ARBA00001585"/>
    </source>
</evidence>
<protein>
    <recommendedName>
        <fullName evidence="5 11">Proline iminopeptidase</fullName>
        <shortName evidence="11">PIP</shortName>
        <ecNumber evidence="4 11">3.4.11.5</ecNumber>
    </recommendedName>
    <alternativeName>
        <fullName evidence="10 11">Prolyl aminopeptidase</fullName>
    </alternativeName>
</protein>
<feature type="active site" description="Nucleophile" evidence="12">
    <location>
        <position position="112"/>
    </location>
</feature>
<dbReference type="PANTHER" id="PTHR43722:SF1">
    <property type="entry name" value="PROLINE IMINOPEPTIDASE"/>
    <property type="match status" value="1"/>
</dbReference>
<dbReference type="OrthoDB" id="9796770at2"/>
<keyword evidence="7 11" id="KW-0963">Cytoplasm</keyword>
<keyword evidence="8 11" id="KW-0645">Protease</keyword>
<dbReference type="Pfam" id="PF00561">
    <property type="entry name" value="Abhydrolase_1"/>
    <property type="match status" value="1"/>
</dbReference>
<evidence type="ECO:0000256" key="9">
    <source>
        <dbReference type="ARBA" id="ARBA00022801"/>
    </source>
</evidence>
<dbReference type="PRINTS" id="PR00111">
    <property type="entry name" value="ABHYDROLASE"/>
</dbReference>
<dbReference type="AlphaFoldDB" id="A0A1I4R4S2"/>
<evidence type="ECO:0000256" key="13">
    <source>
        <dbReference type="RuleBase" id="RU003421"/>
    </source>
</evidence>
<dbReference type="EC" id="3.4.11.5" evidence="4 11"/>
<gene>
    <name evidence="15" type="ORF">SAMN05421721_106129</name>
</gene>
<evidence type="ECO:0000256" key="8">
    <source>
        <dbReference type="ARBA" id="ARBA00022670"/>
    </source>
</evidence>
<dbReference type="Proteomes" id="UP000199556">
    <property type="component" value="Unassembled WGS sequence"/>
</dbReference>
<evidence type="ECO:0000256" key="2">
    <source>
        <dbReference type="ARBA" id="ARBA00004496"/>
    </source>
</evidence>
<dbReference type="InterPro" id="IPR029058">
    <property type="entry name" value="AB_hydrolase_fold"/>
</dbReference>
<dbReference type="GO" id="GO:0006508">
    <property type="term" value="P:proteolysis"/>
    <property type="evidence" value="ECO:0007669"/>
    <property type="project" value="UniProtKB-KW"/>
</dbReference>
<keyword evidence="9 11" id="KW-0378">Hydrolase</keyword>
<evidence type="ECO:0000313" key="15">
    <source>
        <dbReference type="EMBL" id="SFM46923.1"/>
    </source>
</evidence>
<dbReference type="SUPFAM" id="SSF53474">
    <property type="entry name" value="alpha/beta-Hydrolases"/>
    <property type="match status" value="1"/>
</dbReference>
<evidence type="ECO:0000313" key="16">
    <source>
        <dbReference type="Proteomes" id="UP000199556"/>
    </source>
</evidence>
<sequence length="318" mass="35558">MSSDPLFPGIRPYRSQHLDVDAVHRLYVEECGHPGGLPVVFLHGGPGAGCDAWHRRFFDPKDWRVVLFDQRGCGRSTPHASLEDNTTWDLVADMERIREELGIQRWVLFGGSWGSTLALAYAQAHPQRVLGLILRGVFLCRDRDIGWFYREGANRLLPDHWQDFLAPLPPEERGDPVAAYYRRLTGADELGRMAAARAWSEWEGRAATLVPDPSVISHFRDPFLSLSLARVESHYFVHRAFLEPDQLLRQAHRLAGIPGIIVHGRYDLICPVDQALALHAAWPDSRLHIVPDAGHSAGEPGITAALVAAAREMAVRLS</sequence>
<feature type="active site" evidence="12">
    <location>
        <position position="267"/>
    </location>
</feature>
<dbReference type="PANTHER" id="PTHR43722">
    <property type="entry name" value="PROLINE IMINOPEPTIDASE"/>
    <property type="match status" value="1"/>
</dbReference>
<dbReference type="GO" id="GO:0004177">
    <property type="term" value="F:aminopeptidase activity"/>
    <property type="evidence" value="ECO:0007669"/>
    <property type="project" value="UniProtKB-UniRule"/>
</dbReference>
<dbReference type="PRINTS" id="PR00793">
    <property type="entry name" value="PROAMNOPTASE"/>
</dbReference>
<dbReference type="InterPro" id="IPR000073">
    <property type="entry name" value="AB_hydrolase_1"/>
</dbReference>
<reference evidence="15 16" key="1">
    <citation type="submission" date="2016-10" db="EMBL/GenBank/DDBJ databases">
        <authorList>
            <person name="de Groot N.N."/>
        </authorList>
    </citation>
    <scope>NUCLEOTIDE SEQUENCE [LARGE SCALE GENOMIC DNA]</scope>
    <source>
        <strain evidence="15 16">DSM 4180</strain>
    </source>
</reference>
<evidence type="ECO:0000256" key="6">
    <source>
        <dbReference type="ARBA" id="ARBA00022438"/>
    </source>
</evidence>
<dbReference type="STRING" id="195064.SAMN05421721_106129"/>
<dbReference type="PIRSF" id="PIRSF006431">
    <property type="entry name" value="Pept_S33"/>
    <property type="match status" value="1"/>
</dbReference>
<evidence type="ECO:0000256" key="3">
    <source>
        <dbReference type="ARBA" id="ARBA00010088"/>
    </source>
</evidence>